<name>A0A9X7P7I9_9FIRM</name>
<feature type="transmembrane region" description="Helical" evidence="1">
    <location>
        <begin position="12"/>
        <end position="35"/>
    </location>
</feature>
<dbReference type="Pfam" id="PF07331">
    <property type="entry name" value="TctB"/>
    <property type="match status" value="1"/>
</dbReference>
<keyword evidence="1" id="KW-0812">Transmembrane</keyword>
<feature type="transmembrane region" description="Helical" evidence="1">
    <location>
        <begin position="56"/>
        <end position="75"/>
    </location>
</feature>
<keyword evidence="1" id="KW-0472">Membrane</keyword>
<feature type="transmembrane region" description="Helical" evidence="1">
    <location>
        <begin position="95"/>
        <end position="119"/>
    </location>
</feature>
<evidence type="ECO:0000313" key="4">
    <source>
        <dbReference type="Proteomes" id="UP000239430"/>
    </source>
</evidence>
<keyword evidence="1" id="KW-1133">Transmembrane helix</keyword>
<dbReference type="AlphaFoldDB" id="A0A9X7P7I9"/>
<feature type="domain" description="DUF1468" evidence="2">
    <location>
        <begin position="24"/>
        <end position="158"/>
    </location>
</feature>
<feature type="transmembrane region" description="Helical" evidence="1">
    <location>
        <begin position="131"/>
        <end position="149"/>
    </location>
</feature>
<evidence type="ECO:0000313" key="3">
    <source>
        <dbReference type="EMBL" id="PRR77504.1"/>
    </source>
</evidence>
<dbReference type="InterPro" id="IPR009936">
    <property type="entry name" value="DUF1468"/>
</dbReference>
<dbReference type="RefSeq" id="WP_054937310.1">
    <property type="nucleotide sequence ID" value="NZ_PVXL01000008.1"/>
</dbReference>
<comment type="caution">
    <text evidence="3">The sequence shown here is derived from an EMBL/GenBank/DDBJ whole genome shotgun (WGS) entry which is preliminary data.</text>
</comment>
<reference evidence="3 4" key="1">
    <citation type="submission" date="2018-03" db="EMBL/GenBank/DDBJ databases">
        <title>Genome sequence of Moorella stamsii DSM 26217.</title>
        <authorList>
            <person name="Poehlein A."/>
            <person name="Daniel R."/>
        </authorList>
    </citation>
    <scope>NUCLEOTIDE SEQUENCE [LARGE SCALE GENOMIC DNA]</scope>
    <source>
        <strain evidence="4">DSM 26217</strain>
    </source>
</reference>
<protein>
    <submittedName>
        <fullName evidence="3">Tripartite tricarboxylate transporter TctB family protein</fullName>
    </submittedName>
</protein>
<evidence type="ECO:0000259" key="2">
    <source>
        <dbReference type="Pfam" id="PF07331"/>
    </source>
</evidence>
<organism evidence="3 4">
    <name type="scientific">Neomoorella stamsii</name>
    <dbReference type="NCBI Taxonomy" id="1266720"/>
    <lineage>
        <taxon>Bacteria</taxon>
        <taxon>Bacillati</taxon>
        <taxon>Bacillota</taxon>
        <taxon>Clostridia</taxon>
        <taxon>Neomoorellales</taxon>
        <taxon>Neomoorellaceae</taxon>
        <taxon>Neomoorella</taxon>
    </lineage>
</organism>
<dbReference type="EMBL" id="PVXL01000008">
    <property type="protein sequence ID" value="PRR77504.1"/>
    <property type="molecule type" value="Genomic_DNA"/>
</dbReference>
<gene>
    <name evidence="3" type="ORF">MOST_02540</name>
</gene>
<dbReference type="Proteomes" id="UP000239430">
    <property type="component" value="Unassembled WGS sequence"/>
</dbReference>
<sequence>MESKGINEVKRSIPWIDLLLSLSCWLLALYILLAVRHFPRLTAAVEVVGSGFVPKLIAYCLVFLGAWLLVTSVLFRKEEVTKIEIGTNNLEKILLIVLLLGFKMLLPVLTFIPGTFLFVAISLKLFGERSLKNIIIISAVATLSLYYVFHSLLRMPLP</sequence>
<proteinExistence type="predicted"/>
<keyword evidence="4" id="KW-1185">Reference proteome</keyword>
<accession>A0A9X7P7I9</accession>
<evidence type="ECO:0000256" key="1">
    <source>
        <dbReference type="SAM" id="Phobius"/>
    </source>
</evidence>